<dbReference type="EMBL" id="MLJW01002543">
    <property type="protein sequence ID" value="OIQ74334.1"/>
    <property type="molecule type" value="Genomic_DNA"/>
</dbReference>
<accession>A0A1J5PRU9</accession>
<reference evidence="2" key="1">
    <citation type="submission" date="2016-10" db="EMBL/GenBank/DDBJ databases">
        <title>Sequence of Gallionella enrichment culture.</title>
        <authorList>
            <person name="Poehlein A."/>
            <person name="Muehling M."/>
            <person name="Daniel R."/>
        </authorList>
    </citation>
    <scope>NUCLEOTIDE SEQUENCE</scope>
</reference>
<feature type="domain" description="TonB-dependent receptor plug" evidence="1">
    <location>
        <begin position="42"/>
        <end position="92"/>
    </location>
</feature>
<protein>
    <submittedName>
        <fullName evidence="2">TonB-dependent receptor plug domain protein</fullName>
    </submittedName>
</protein>
<dbReference type="SUPFAM" id="SSF56935">
    <property type="entry name" value="Porins"/>
    <property type="match status" value="1"/>
</dbReference>
<evidence type="ECO:0000313" key="2">
    <source>
        <dbReference type="EMBL" id="OIQ74334.1"/>
    </source>
</evidence>
<sequence length="198" mass="21673">MHADEIEKVQGDLSVSLTGRLRGIVFSQGLPYLSTGALRPVLMSVYVDGERMVISPNEPIGINILNMNDIETVEVLKSANAAIYGMDGGHGVLVITTKVGGGANPKDIAAVGVLPITPMGFYKAREFYSPKYDNTSRVSNQRDLRSTIYWQPELKTDKNGNASFDYYNADGAGTYKIVIEGIDKDGTIGREVYRYKVQ</sequence>
<gene>
    <name evidence="2" type="ORF">GALL_440150</name>
</gene>
<comment type="caution">
    <text evidence="2">The sequence shown here is derived from an EMBL/GenBank/DDBJ whole genome shotgun (WGS) entry which is preliminary data.</text>
</comment>
<proteinExistence type="predicted"/>
<keyword evidence="2" id="KW-0675">Receptor</keyword>
<dbReference type="Pfam" id="PF07715">
    <property type="entry name" value="Plug"/>
    <property type="match status" value="1"/>
</dbReference>
<dbReference type="InterPro" id="IPR037066">
    <property type="entry name" value="Plug_dom_sf"/>
</dbReference>
<name>A0A1J5PRU9_9ZZZZ</name>
<evidence type="ECO:0000259" key="1">
    <source>
        <dbReference type="Pfam" id="PF07715"/>
    </source>
</evidence>
<dbReference type="Gene3D" id="2.170.130.10">
    <property type="entry name" value="TonB-dependent receptor, plug domain"/>
    <property type="match status" value="1"/>
</dbReference>
<dbReference type="AlphaFoldDB" id="A0A1J5PRU9"/>
<dbReference type="InterPro" id="IPR012910">
    <property type="entry name" value="Plug_dom"/>
</dbReference>
<organism evidence="2">
    <name type="scientific">mine drainage metagenome</name>
    <dbReference type="NCBI Taxonomy" id="410659"/>
    <lineage>
        <taxon>unclassified sequences</taxon>
        <taxon>metagenomes</taxon>
        <taxon>ecological metagenomes</taxon>
    </lineage>
</organism>